<organism evidence="1 2">
    <name type="scientific">Hymenobacter humi</name>
    <dbReference type="NCBI Taxonomy" id="1411620"/>
    <lineage>
        <taxon>Bacteria</taxon>
        <taxon>Pseudomonadati</taxon>
        <taxon>Bacteroidota</taxon>
        <taxon>Cytophagia</taxon>
        <taxon>Cytophagales</taxon>
        <taxon>Hymenobacteraceae</taxon>
        <taxon>Hymenobacter</taxon>
    </lineage>
</organism>
<dbReference type="Gene3D" id="1.10.3130.10">
    <property type="entry name" value="serine acetyltransferase, domain 1"/>
    <property type="match status" value="1"/>
</dbReference>
<gene>
    <name evidence="1" type="ORF">ACFQT0_24085</name>
</gene>
<comment type="caution">
    <text evidence="1">The sequence shown here is derived from an EMBL/GenBank/DDBJ whole genome shotgun (WGS) entry which is preliminary data.</text>
</comment>
<evidence type="ECO:0000313" key="1">
    <source>
        <dbReference type="EMBL" id="MFC7670103.1"/>
    </source>
</evidence>
<dbReference type="RefSeq" id="WP_380205569.1">
    <property type="nucleotide sequence ID" value="NZ_JBHTEK010000001.1"/>
</dbReference>
<sequence length="76" mass="7819">MPALPAPAPELADEFADQLPALRSVLLRDASAILASDPAAKGLGEIITRILGFTPRLCTGWPTPCTSAGCRACPAC</sequence>
<dbReference type="Proteomes" id="UP001596513">
    <property type="component" value="Unassembled WGS sequence"/>
</dbReference>
<reference evidence="2" key="1">
    <citation type="journal article" date="2019" name="Int. J. Syst. Evol. Microbiol.">
        <title>The Global Catalogue of Microorganisms (GCM) 10K type strain sequencing project: providing services to taxonomists for standard genome sequencing and annotation.</title>
        <authorList>
            <consortium name="The Broad Institute Genomics Platform"/>
            <consortium name="The Broad Institute Genome Sequencing Center for Infectious Disease"/>
            <person name="Wu L."/>
            <person name="Ma J."/>
        </authorList>
    </citation>
    <scope>NUCLEOTIDE SEQUENCE [LARGE SCALE GENOMIC DNA]</scope>
    <source>
        <strain evidence="2">JCM 19635</strain>
    </source>
</reference>
<dbReference type="InterPro" id="IPR042122">
    <property type="entry name" value="Ser_AcTrfase_N_sf"/>
</dbReference>
<evidence type="ECO:0000313" key="2">
    <source>
        <dbReference type="Proteomes" id="UP001596513"/>
    </source>
</evidence>
<name>A0ABW2U9D9_9BACT</name>
<dbReference type="EMBL" id="JBHTEK010000001">
    <property type="protein sequence ID" value="MFC7670103.1"/>
    <property type="molecule type" value="Genomic_DNA"/>
</dbReference>
<proteinExistence type="predicted"/>
<protein>
    <submittedName>
        <fullName evidence="1">Uncharacterized protein</fullName>
    </submittedName>
</protein>
<keyword evidence="2" id="KW-1185">Reference proteome</keyword>
<accession>A0ABW2U9D9</accession>